<protein>
    <submittedName>
        <fullName evidence="2">Uncharacterized protein YaaN involved in tellurite resistance</fullName>
    </submittedName>
</protein>
<dbReference type="RefSeq" id="WP_208399955.1">
    <property type="nucleotide sequence ID" value="NZ_JAANOU010000001.1"/>
</dbReference>
<feature type="coiled-coil region" evidence="1">
    <location>
        <begin position="40"/>
        <end position="102"/>
    </location>
</feature>
<keyword evidence="3" id="KW-1185">Reference proteome</keyword>
<dbReference type="EMBL" id="JAANOU010000001">
    <property type="protein sequence ID" value="NIH77681.1"/>
    <property type="molecule type" value="Genomic_DNA"/>
</dbReference>
<evidence type="ECO:0000313" key="3">
    <source>
        <dbReference type="Proteomes" id="UP000754495"/>
    </source>
</evidence>
<organism evidence="2 3">
    <name type="scientific">Amycolatopsis viridis</name>
    <dbReference type="NCBI Taxonomy" id="185678"/>
    <lineage>
        <taxon>Bacteria</taxon>
        <taxon>Bacillati</taxon>
        <taxon>Actinomycetota</taxon>
        <taxon>Actinomycetes</taxon>
        <taxon>Pseudonocardiales</taxon>
        <taxon>Pseudonocardiaceae</taxon>
        <taxon>Amycolatopsis</taxon>
    </lineage>
</organism>
<dbReference type="Proteomes" id="UP000754495">
    <property type="component" value="Unassembled WGS sequence"/>
</dbReference>
<reference evidence="2 3" key="1">
    <citation type="submission" date="2020-03" db="EMBL/GenBank/DDBJ databases">
        <title>Sequencing the genomes of 1000 actinobacteria strains.</title>
        <authorList>
            <person name="Klenk H.-P."/>
        </authorList>
    </citation>
    <scope>NUCLEOTIDE SEQUENCE [LARGE SCALE GENOMIC DNA]</scope>
    <source>
        <strain evidence="2 3">DSM 45668</strain>
    </source>
</reference>
<comment type="caution">
    <text evidence="2">The sequence shown here is derived from an EMBL/GenBank/DDBJ whole genome shotgun (WGS) entry which is preliminary data.</text>
</comment>
<dbReference type="SUPFAM" id="SSF57997">
    <property type="entry name" value="Tropomyosin"/>
    <property type="match status" value="1"/>
</dbReference>
<keyword evidence="1" id="KW-0175">Coiled coil</keyword>
<dbReference type="Gene3D" id="1.20.5.340">
    <property type="match status" value="1"/>
</dbReference>
<evidence type="ECO:0000313" key="2">
    <source>
        <dbReference type="EMBL" id="NIH77681.1"/>
    </source>
</evidence>
<evidence type="ECO:0000256" key="1">
    <source>
        <dbReference type="SAM" id="Coils"/>
    </source>
</evidence>
<sequence length="126" mass="14177">MTEEQNETRRLAIKALQIAREARDDAAAARVLATAASKDVGDLKAQLQAHTKVLNALRETQLEHGSRLGRVENRLGRVENRLGRVENRLDRVEDHLERMETEMRNGFAMMAGGMSRIAELLEGRES</sequence>
<name>A0ABX0SL21_9PSEU</name>
<proteinExistence type="predicted"/>
<accession>A0ABX0SL21</accession>
<gene>
    <name evidence="2" type="ORF">FHX46_000211</name>
</gene>